<reference evidence="2 3" key="1">
    <citation type="journal article" date="2022" name="Nat. Plants">
        <title>Genomes of leafy and leafless Platanthera orchids illuminate the evolution of mycoheterotrophy.</title>
        <authorList>
            <person name="Li M.H."/>
            <person name="Liu K.W."/>
            <person name="Li Z."/>
            <person name="Lu H.C."/>
            <person name="Ye Q.L."/>
            <person name="Zhang D."/>
            <person name="Wang J.Y."/>
            <person name="Li Y.F."/>
            <person name="Zhong Z.M."/>
            <person name="Liu X."/>
            <person name="Yu X."/>
            <person name="Liu D.K."/>
            <person name="Tu X.D."/>
            <person name="Liu B."/>
            <person name="Hao Y."/>
            <person name="Liao X.Y."/>
            <person name="Jiang Y.T."/>
            <person name="Sun W.H."/>
            <person name="Chen J."/>
            <person name="Chen Y.Q."/>
            <person name="Ai Y."/>
            <person name="Zhai J.W."/>
            <person name="Wu S.S."/>
            <person name="Zhou Z."/>
            <person name="Hsiao Y.Y."/>
            <person name="Wu W.L."/>
            <person name="Chen Y.Y."/>
            <person name="Lin Y.F."/>
            <person name="Hsu J.L."/>
            <person name="Li C.Y."/>
            <person name="Wang Z.W."/>
            <person name="Zhao X."/>
            <person name="Zhong W.Y."/>
            <person name="Ma X.K."/>
            <person name="Ma L."/>
            <person name="Huang J."/>
            <person name="Chen G.Z."/>
            <person name="Huang M.Z."/>
            <person name="Huang L."/>
            <person name="Peng D.H."/>
            <person name="Luo Y.B."/>
            <person name="Zou S.Q."/>
            <person name="Chen S.P."/>
            <person name="Lan S."/>
            <person name="Tsai W.C."/>
            <person name="Van de Peer Y."/>
            <person name="Liu Z.J."/>
        </authorList>
    </citation>
    <scope>NUCLEOTIDE SEQUENCE [LARGE SCALE GENOMIC DNA]</scope>
    <source>
        <strain evidence="2">Lor287</strain>
    </source>
</reference>
<comment type="caution">
    <text evidence="2">The sequence shown here is derived from an EMBL/GenBank/DDBJ whole genome shotgun (WGS) entry which is preliminary data.</text>
</comment>
<sequence>MNSVQNDIGTLGAAAALLLLRNRSPPDRSPPPPEVHPRPSDLAAPAMAPFEKTTSFFLPSWGIRSRRSTCACRSKQEHDEDACSRPSPATPLDYIGTSFDPSTSGSEGFHTSPEIAPIKRLRTEDAAGGAPRSLGAKQMVEAQRKDMGILMAENRRLASEAVSGFFPIACLLASCFGIYELRETGLDAVEFFL</sequence>
<keyword evidence="3" id="KW-1185">Reference proteome</keyword>
<accession>A0AAP0BZ62</accession>
<protein>
    <submittedName>
        <fullName evidence="2">Uncharacterized protein</fullName>
    </submittedName>
</protein>
<evidence type="ECO:0000313" key="3">
    <source>
        <dbReference type="Proteomes" id="UP001418222"/>
    </source>
</evidence>
<proteinExistence type="predicted"/>
<name>A0AAP0BZ62_9ASPA</name>
<feature type="region of interest" description="Disordered" evidence="1">
    <location>
        <begin position="19"/>
        <end position="45"/>
    </location>
</feature>
<dbReference type="EMBL" id="JBBWWQ010000002">
    <property type="protein sequence ID" value="KAK8953802.1"/>
    <property type="molecule type" value="Genomic_DNA"/>
</dbReference>
<organism evidence="2 3">
    <name type="scientific">Platanthera zijinensis</name>
    <dbReference type="NCBI Taxonomy" id="2320716"/>
    <lineage>
        <taxon>Eukaryota</taxon>
        <taxon>Viridiplantae</taxon>
        <taxon>Streptophyta</taxon>
        <taxon>Embryophyta</taxon>
        <taxon>Tracheophyta</taxon>
        <taxon>Spermatophyta</taxon>
        <taxon>Magnoliopsida</taxon>
        <taxon>Liliopsida</taxon>
        <taxon>Asparagales</taxon>
        <taxon>Orchidaceae</taxon>
        <taxon>Orchidoideae</taxon>
        <taxon>Orchideae</taxon>
        <taxon>Orchidinae</taxon>
        <taxon>Platanthera</taxon>
    </lineage>
</organism>
<evidence type="ECO:0000256" key="1">
    <source>
        <dbReference type="SAM" id="MobiDB-lite"/>
    </source>
</evidence>
<gene>
    <name evidence="2" type="ORF">KSP39_PZI001808</name>
</gene>
<dbReference type="AlphaFoldDB" id="A0AAP0BZ62"/>
<evidence type="ECO:0000313" key="2">
    <source>
        <dbReference type="EMBL" id="KAK8953802.1"/>
    </source>
</evidence>
<dbReference type="Proteomes" id="UP001418222">
    <property type="component" value="Unassembled WGS sequence"/>
</dbReference>